<organism evidence="1 2">
    <name type="scientific">Hyaloscypha hepaticicola</name>
    <dbReference type="NCBI Taxonomy" id="2082293"/>
    <lineage>
        <taxon>Eukaryota</taxon>
        <taxon>Fungi</taxon>
        <taxon>Dikarya</taxon>
        <taxon>Ascomycota</taxon>
        <taxon>Pezizomycotina</taxon>
        <taxon>Leotiomycetes</taxon>
        <taxon>Helotiales</taxon>
        <taxon>Hyaloscyphaceae</taxon>
        <taxon>Hyaloscypha</taxon>
    </lineage>
</organism>
<dbReference type="EMBL" id="KZ613535">
    <property type="protein sequence ID" value="PMD13162.1"/>
    <property type="molecule type" value="Genomic_DNA"/>
</dbReference>
<dbReference type="Proteomes" id="UP000235672">
    <property type="component" value="Unassembled WGS sequence"/>
</dbReference>
<evidence type="ECO:0000313" key="2">
    <source>
        <dbReference type="Proteomes" id="UP000235672"/>
    </source>
</evidence>
<evidence type="ECO:0000313" key="1">
    <source>
        <dbReference type="EMBL" id="PMD13162.1"/>
    </source>
</evidence>
<reference evidence="1 2" key="1">
    <citation type="submission" date="2016-05" db="EMBL/GenBank/DDBJ databases">
        <title>A degradative enzymes factory behind the ericoid mycorrhizal symbiosis.</title>
        <authorList>
            <consortium name="DOE Joint Genome Institute"/>
            <person name="Martino E."/>
            <person name="Morin E."/>
            <person name="Grelet G."/>
            <person name="Kuo A."/>
            <person name="Kohler A."/>
            <person name="Daghino S."/>
            <person name="Barry K."/>
            <person name="Choi C."/>
            <person name="Cichocki N."/>
            <person name="Clum A."/>
            <person name="Copeland A."/>
            <person name="Hainaut M."/>
            <person name="Haridas S."/>
            <person name="Labutti K."/>
            <person name="Lindquist E."/>
            <person name="Lipzen A."/>
            <person name="Khouja H.-R."/>
            <person name="Murat C."/>
            <person name="Ohm R."/>
            <person name="Olson A."/>
            <person name="Spatafora J."/>
            <person name="Veneault-Fourrey C."/>
            <person name="Henrissat B."/>
            <person name="Grigoriev I."/>
            <person name="Martin F."/>
            <person name="Perotto S."/>
        </authorList>
    </citation>
    <scope>NUCLEOTIDE SEQUENCE [LARGE SCALE GENOMIC DNA]</scope>
    <source>
        <strain evidence="1 2">UAMH 7357</strain>
    </source>
</reference>
<proteinExistence type="predicted"/>
<protein>
    <submittedName>
        <fullName evidence="1">Uncharacterized protein</fullName>
    </submittedName>
</protein>
<keyword evidence="2" id="KW-1185">Reference proteome</keyword>
<sequence>MSLGIVSLVAWPPSSTYSRGGQKGGTALVPLAVFPRRFSTNPVGAHPNPQVDTDTNRAVLTLRTSKNYHSKFLHAHLLTARTIPELDASLPKDGERGT</sequence>
<accession>A0A2J6PGI0</accession>
<name>A0A2J6PGI0_9HELO</name>
<dbReference type="AlphaFoldDB" id="A0A2J6PGI0"/>
<gene>
    <name evidence="1" type="ORF">NA56DRAFT_712339</name>
</gene>